<protein>
    <recommendedName>
        <fullName evidence="2">Terpene synthase</fullName>
        <ecNumber evidence="2">4.2.3.-</ecNumber>
    </recommendedName>
</protein>
<dbReference type="GO" id="GO:0010333">
    <property type="term" value="F:terpene synthase activity"/>
    <property type="evidence" value="ECO:0007669"/>
    <property type="project" value="InterPro"/>
</dbReference>
<dbReference type="AlphaFoldDB" id="A0A840NIJ3"/>
<comment type="cofactor">
    <cofactor evidence="2">
        <name>Mg(2+)</name>
        <dbReference type="ChEBI" id="CHEBI:18420"/>
    </cofactor>
</comment>
<accession>A0A840NIJ3</accession>
<dbReference type="Gene3D" id="1.10.600.10">
    <property type="entry name" value="Farnesyl Diphosphate Synthase"/>
    <property type="match status" value="2"/>
</dbReference>
<organism evidence="3 4">
    <name type="scientific">Saccharopolyspora gloriosae</name>
    <dbReference type="NCBI Taxonomy" id="455344"/>
    <lineage>
        <taxon>Bacteria</taxon>
        <taxon>Bacillati</taxon>
        <taxon>Actinomycetota</taxon>
        <taxon>Actinomycetes</taxon>
        <taxon>Pseudonocardiales</taxon>
        <taxon>Pseudonocardiaceae</taxon>
        <taxon>Saccharopolyspora</taxon>
    </lineage>
</organism>
<gene>
    <name evidence="3" type="ORF">BJ969_002207</name>
</gene>
<evidence type="ECO:0000256" key="2">
    <source>
        <dbReference type="RuleBase" id="RU366034"/>
    </source>
</evidence>
<dbReference type="SFLD" id="SFLDG01020">
    <property type="entry name" value="Terpene_Cyclase_Like_2"/>
    <property type="match status" value="2"/>
</dbReference>
<evidence type="ECO:0000313" key="4">
    <source>
        <dbReference type="Proteomes" id="UP000580474"/>
    </source>
</evidence>
<dbReference type="GO" id="GO:0046872">
    <property type="term" value="F:metal ion binding"/>
    <property type="evidence" value="ECO:0007669"/>
    <property type="project" value="UniProtKB-KW"/>
</dbReference>
<dbReference type="SUPFAM" id="SSF48576">
    <property type="entry name" value="Terpenoid synthases"/>
    <property type="match status" value="2"/>
</dbReference>
<evidence type="ECO:0000313" key="3">
    <source>
        <dbReference type="EMBL" id="MBB5069119.1"/>
    </source>
</evidence>
<dbReference type="Proteomes" id="UP000580474">
    <property type="component" value="Unassembled WGS sequence"/>
</dbReference>
<dbReference type="Pfam" id="PF19086">
    <property type="entry name" value="Terpene_syn_C_2"/>
    <property type="match status" value="2"/>
</dbReference>
<dbReference type="InterPro" id="IPR034686">
    <property type="entry name" value="Terpene_cyclase-like_2"/>
</dbReference>
<dbReference type="PANTHER" id="PTHR35201:SF4">
    <property type="entry name" value="BETA-PINACENE SYNTHASE-RELATED"/>
    <property type="match status" value="1"/>
</dbReference>
<dbReference type="InterPro" id="IPR008949">
    <property type="entry name" value="Isoprenoid_synthase_dom_sf"/>
</dbReference>
<keyword evidence="2" id="KW-0460">Magnesium</keyword>
<name>A0A840NIJ3_9PSEU</name>
<evidence type="ECO:0000256" key="1">
    <source>
        <dbReference type="ARBA" id="ARBA00023239"/>
    </source>
</evidence>
<proteinExistence type="inferred from homology"/>
<keyword evidence="1 2" id="KW-0456">Lyase</keyword>
<reference evidence="3 4" key="1">
    <citation type="submission" date="2020-08" db="EMBL/GenBank/DDBJ databases">
        <title>Sequencing the genomes of 1000 actinobacteria strains.</title>
        <authorList>
            <person name="Klenk H.-P."/>
        </authorList>
    </citation>
    <scope>NUCLEOTIDE SEQUENCE [LARGE SCALE GENOMIC DNA]</scope>
    <source>
        <strain evidence="3 4">DSM 45582</strain>
    </source>
</reference>
<comment type="caution">
    <text evidence="3">The sequence shown here is derived from an EMBL/GenBank/DDBJ whole genome shotgun (WGS) entry which is preliminary data.</text>
</comment>
<keyword evidence="4" id="KW-1185">Reference proteome</keyword>
<sequence>MQPFQLPEFYVAHPARLNQHLQRARRHTKEWAYEQDMIDVPQQGVPIWDEQDFDSHDYALLCAYTHPDSPGPELDLVTDWYVWVFYFDDHFLELYKRSHDMAAAQEHLDRLTLFMPIDGEITETPRNPVEGGLADLWNRTVPARSEDWRRRFAENTRHLLDESLWELHNINRNRLSNPIEYVEMRRKVGGAPWSANLVEHAVNAEVPAGIAASRPMEVLRDTFSDAVHLRNDLFSYEREVLDEGELSNGVLVFERFLDCTTQEAAEAVNDLLTSRLHQFEHTALTEVPALFEEHQVDPLSRAGVFAYVKGLQDWQSGGHEWHMRSSRYMNGGTRDEPVPANGLSGPTGLGTSAAQIATSVLRTAPQRARSFRHEPYRRVGPVPRQDMHMPFTAKSSPHLERARENVVEWAHRVGILDGVVWNERLIRDFDLALCAAGIHPDAAAEQLDLSTGWLAWGTYGDDFYPVMFGRTGDVAAAKVCTERLPLFMPVEDEPTPAPANALEVSLADLWQRTTASMGVDARRTFRRTIEVMIDSWLWELGNQVQNRIPDPVDYIEMRRRTFGSDLTMSLCRLSHGNAVPPEIYRTRTLRSIENSAADYACLLNDVFSYQKEIEFEGELHNCILVVQNFLDCDKDRAVAVVVDLMNARMSQFQHVVAEELPALFEQFDLDAGAREVLLGYVEELRNWLSGILVWHDGCHRYEESVLRHQPAAAPIVAAAVLGGPTGLGTSAARIATTLSRA</sequence>
<dbReference type="EMBL" id="JACHIV010000001">
    <property type="protein sequence ID" value="MBB5069119.1"/>
    <property type="molecule type" value="Genomic_DNA"/>
</dbReference>
<comment type="similarity">
    <text evidence="2">Belongs to the terpene synthase family.</text>
</comment>
<keyword evidence="2" id="KW-0479">Metal-binding</keyword>
<dbReference type="PANTHER" id="PTHR35201">
    <property type="entry name" value="TERPENE SYNTHASE"/>
    <property type="match status" value="1"/>
</dbReference>
<dbReference type="EC" id="4.2.3.-" evidence="2"/>
<dbReference type="SFLD" id="SFLDS00005">
    <property type="entry name" value="Isoprenoid_Synthase_Type_I"/>
    <property type="match status" value="2"/>
</dbReference>
<dbReference type="RefSeq" id="WP_184478847.1">
    <property type="nucleotide sequence ID" value="NZ_JACHIV010000001.1"/>
</dbReference>